<proteinExistence type="predicted"/>
<evidence type="ECO:0000313" key="2">
    <source>
        <dbReference type="Proteomes" id="UP000558284"/>
    </source>
</evidence>
<dbReference type="InterPro" id="IPR023389">
    <property type="entry name" value="DOPA-like_sf"/>
</dbReference>
<keyword evidence="1" id="KW-0560">Oxidoreductase</keyword>
<organism evidence="1 2">
    <name type="scientific">Mesorhizobium neociceri</name>
    <dbReference type="NCBI Taxonomy" id="1307853"/>
    <lineage>
        <taxon>Bacteria</taxon>
        <taxon>Pseudomonadati</taxon>
        <taxon>Pseudomonadota</taxon>
        <taxon>Alphaproteobacteria</taxon>
        <taxon>Hyphomicrobiales</taxon>
        <taxon>Phyllobacteriaceae</taxon>
        <taxon>Mesorhizobium</taxon>
    </lineage>
</organism>
<dbReference type="InterPro" id="IPR014980">
    <property type="entry name" value="DOPA_dioxygen"/>
</dbReference>
<name>A0A838B521_9HYPH</name>
<dbReference type="PANTHER" id="PTHR36423:SF2">
    <property type="entry name" value="AFR070WP"/>
    <property type="match status" value="1"/>
</dbReference>
<reference evidence="1 2" key="1">
    <citation type="submission" date="2020-07" db="EMBL/GenBank/DDBJ databases">
        <title>Definition of the novel symbiovar canariense within Mesorhizobium novociceri, a new species of genus Mesorhizobium nodulating Cicer canariense in the Caldera de Taburiente National Park (La Palma, Canary Islands).</title>
        <authorList>
            <person name="Leon-Barrios M."/>
            <person name="Perez-Yepez J."/>
            <person name="Flores-Felix J.D."/>
            <person name="Ramirez-Baena M.H."/>
            <person name="Pulido-Suarez L."/>
            <person name="Igual J.M."/>
            <person name="Velazquez E."/>
            <person name="Peix A."/>
        </authorList>
    </citation>
    <scope>NUCLEOTIDE SEQUENCE [LARGE SCALE GENOMIC DNA]</scope>
    <source>
        <strain evidence="1 2">CCANP35</strain>
    </source>
</reference>
<gene>
    <name evidence="1" type="ORF">H0241_12760</name>
</gene>
<sequence length="163" mass="18338">MTGTCLAYTLPARQSSRGTIEVNTDTASPSAPRPLAEIASYHAHIYYDGQAERQHAEWLRQRIGERFRVRLGNWRDEPVGPHEQAMYQVSFATEIFASLVPWLMLNHGGLSILIHPNTTNPKRDHLVDPIWIGRPLGVHGEVLGEEHEAEEALEVNTEPTLRA</sequence>
<keyword evidence="1" id="KW-0223">Dioxygenase</keyword>
<keyword evidence="2" id="KW-1185">Reference proteome</keyword>
<dbReference type="Proteomes" id="UP000558284">
    <property type="component" value="Unassembled WGS sequence"/>
</dbReference>
<dbReference type="EMBL" id="JACDTY010000005">
    <property type="protein sequence ID" value="MBA1141122.1"/>
    <property type="molecule type" value="Genomic_DNA"/>
</dbReference>
<dbReference type="AlphaFoldDB" id="A0A838B521"/>
<dbReference type="SUPFAM" id="SSF143410">
    <property type="entry name" value="DOPA-like"/>
    <property type="match status" value="1"/>
</dbReference>
<dbReference type="Gene3D" id="3.30.70.1240">
    <property type="entry name" value="DOPA-like domains"/>
    <property type="match status" value="1"/>
</dbReference>
<dbReference type="PANTHER" id="PTHR36423">
    <property type="entry name" value="AFR070WP"/>
    <property type="match status" value="1"/>
</dbReference>
<dbReference type="Pfam" id="PF08883">
    <property type="entry name" value="DOPA_dioxygen"/>
    <property type="match status" value="1"/>
</dbReference>
<protein>
    <submittedName>
        <fullName evidence="1">Aromatic ring-cleaving dioxygenase</fullName>
    </submittedName>
</protein>
<comment type="caution">
    <text evidence="1">The sequence shown here is derived from an EMBL/GenBank/DDBJ whole genome shotgun (WGS) entry which is preliminary data.</text>
</comment>
<dbReference type="GO" id="GO:0051213">
    <property type="term" value="F:dioxygenase activity"/>
    <property type="evidence" value="ECO:0007669"/>
    <property type="project" value="UniProtKB-KW"/>
</dbReference>
<evidence type="ECO:0000313" key="1">
    <source>
        <dbReference type="EMBL" id="MBA1141122.1"/>
    </source>
</evidence>
<accession>A0A838B521</accession>